<gene>
    <name evidence="1" type="ORF">EV356DRAFT_96029</name>
</gene>
<sequence>MLVKCTNKLDAKKAGGSAVMKIDGVDPEALERILYYLYTGTFVRESENRGPKAREGVQLYGILQKEDSMGELIPGVLSHIEDHLKSGVEKVYDGMADIRACVEKVWSDIPLADENDLKLRNMILRHVEGMRIWDGCEIGDRVKLIDEIVERNPAFAVDFAKYLANGTEVKLDHP</sequence>
<evidence type="ECO:0000313" key="2">
    <source>
        <dbReference type="Proteomes" id="UP000800092"/>
    </source>
</evidence>
<protein>
    <recommendedName>
        <fullName evidence="3">BTB domain-containing protein</fullName>
    </recommendedName>
</protein>
<dbReference type="EMBL" id="ML991789">
    <property type="protein sequence ID" value="KAF2235761.1"/>
    <property type="molecule type" value="Genomic_DNA"/>
</dbReference>
<evidence type="ECO:0008006" key="3">
    <source>
        <dbReference type="Google" id="ProtNLM"/>
    </source>
</evidence>
<dbReference type="AlphaFoldDB" id="A0A6A6HD04"/>
<reference evidence="1" key="1">
    <citation type="journal article" date="2020" name="Stud. Mycol.">
        <title>101 Dothideomycetes genomes: a test case for predicting lifestyles and emergence of pathogens.</title>
        <authorList>
            <person name="Haridas S."/>
            <person name="Albert R."/>
            <person name="Binder M."/>
            <person name="Bloem J."/>
            <person name="Labutti K."/>
            <person name="Salamov A."/>
            <person name="Andreopoulos B."/>
            <person name="Baker S."/>
            <person name="Barry K."/>
            <person name="Bills G."/>
            <person name="Bluhm B."/>
            <person name="Cannon C."/>
            <person name="Castanera R."/>
            <person name="Culley D."/>
            <person name="Daum C."/>
            <person name="Ezra D."/>
            <person name="Gonzalez J."/>
            <person name="Henrissat B."/>
            <person name="Kuo A."/>
            <person name="Liang C."/>
            <person name="Lipzen A."/>
            <person name="Lutzoni F."/>
            <person name="Magnuson J."/>
            <person name="Mondo S."/>
            <person name="Nolan M."/>
            <person name="Ohm R."/>
            <person name="Pangilinan J."/>
            <person name="Park H.-J."/>
            <person name="Ramirez L."/>
            <person name="Alfaro M."/>
            <person name="Sun H."/>
            <person name="Tritt A."/>
            <person name="Yoshinaga Y."/>
            <person name="Zwiers L.-H."/>
            <person name="Turgeon B."/>
            <person name="Goodwin S."/>
            <person name="Spatafora J."/>
            <person name="Crous P."/>
            <person name="Grigoriev I."/>
        </authorList>
    </citation>
    <scope>NUCLEOTIDE SEQUENCE</scope>
    <source>
        <strain evidence="1">Tuck. ex Michener</strain>
    </source>
</reference>
<evidence type="ECO:0000313" key="1">
    <source>
        <dbReference type="EMBL" id="KAF2235761.1"/>
    </source>
</evidence>
<name>A0A6A6HD04_VIRVR</name>
<proteinExistence type="predicted"/>
<dbReference type="CDD" id="cd18186">
    <property type="entry name" value="BTB_POZ_ZBTB_KLHL-like"/>
    <property type="match status" value="1"/>
</dbReference>
<keyword evidence="2" id="KW-1185">Reference proteome</keyword>
<accession>A0A6A6HD04</accession>
<organism evidence="1 2">
    <name type="scientific">Viridothelium virens</name>
    <name type="common">Speckled blister lichen</name>
    <name type="synonym">Trypethelium virens</name>
    <dbReference type="NCBI Taxonomy" id="1048519"/>
    <lineage>
        <taxon>Eukaryota</taxon>
        <taxon>Fungi</taxon>
        <taxon>Dikarya</taxon>
        <taxon>Ascomycota</taxon>
        <taxon>Pezizomycotina</taxon>
        <taxon>Dothideomycetes</taxon>
        <taxon>Dothideomycetes incertae sedis</taxon>
        <taxon>Trypetheliales</taxon>
        <taxon>Trypetheliaceae</taxon>
        <taxon>Viridothelium</taxon>
    </lineage>
</organism>
<dbReference type="Proteomes" id="UP000800092">
    <property type="component" value="Unassembled WGS sequence"/>
</dbReference>